<evidence type="ECO:0000256" key="1">
    <source>
        <dbReference type="SAM" id="MobiDB-lite"/>
    </source>
</evidence>
<organism evidence="2 3">
    <name type="scientific">Mikania micrantha</name>
    <name type="common">bitter vine</name>
    <dbReference type="NCBI Taxonomy" id="192012"/>
    <lineage>
        <taxon>Eukaryota</taxon>
        <taxon>Viridiplantae</taxon>
        <taxon>Streptophyta</taxon>
        <taxon>Embryophyta</taxon>
        <taxon>Tracheophyta</taxon>
        <taxon>Spermatophyta</taxon>
        <taxon>Magnoliopsida</taxon>
        <taxon>eudicotyledons</taxon>
        <taxon>Gunneridae</taxon>
        <taxon>Pentapetalae</taxon>
        <taxon>asterids</taxon>
        <taxon>campanulids</taxon>
        <taxon>Asterales</taxon>
        <taxon>Asteraceae</taxon>
        <taxon>Asteroideae</taxon>
        <taxon>Heliantheae alliance</taxon>
        <taxon>Eupatorieae</taxon>
        <taxon>Mikania</taxon>
    </lineage>
</organism>
<dbReference type="EMBL" id="SZYD01000012">
    <property type="protein sequence ID" value="KAD4585959.1"/>
    <property type="molecule type" value="Genomic_DNA"/>
</dbReference>
<comment type="caution">
    <text evidence="2">The sequence shown here is derived from an EMBL/GenBank/DDBJ whole genome shotgun (WGS) entry which is preliminary data.</text>
</comment>
<reference evidence="2 3" key="1">
    <citation type="submission" date="2019-05" db="EMBL/GenBank/DDBJ databases">
        <title>Mikania micrantha, genome provides insights into the molecular mechanism of rapid growth.</title>
        <authorList>
            <person name="Liu B."/>
        </authorList>
    </citation>
    <scope>NUCLEOTIDE SEQUENCE [LARGE SCALE GENOMIC DNA]</scope>
    <source>
        <strain evidence="2">NLD-2019</strain>
        <tissue evidence="2">Leaf</tissue>
    </source>
</reference>
<proteinExistence type="predicted"/>
<feature type="region of interest" description="Disordered" evidence="1">
    <location>
        <begin position="133"/>
        <end position="159"/>
    </location>
</feature>
<dbReference type="OrthoDB" id="691043at2759"/>
<feature type="compositionally biased region" description="Polar residues" evidence="1">
    <location>
        <begin position="133"/>
        <end position="147"/>
    </location>
</feature>
<dbReference type="PANTHER" id="PTHR33257">
    <property type="entry name" value="OS05G0165500 PROTEIN"/>
    <property type="match status" value="1"/>
</dbReference>
<sequence length="196" mass="20970">MVKTKGTKPKSLQFKMKQEGAITNNGGGESSFRVLYYGDASAGSVPFMWESHPGTPKQLTTEPSLRPLTPPPAFHQTNQNHNPSNHSTSLRTLFLFTGSRKTLESDCSSSRQSTSLHSLFLASGSDAYASLTHSQPTTPMISRQQKTPVKFGTEDGGGGSGSSPCFGGGFMKFCGMKKVKSALKSIIGSHGKIHNN</sequence>
<name>A0A5N6NER5_9ASTR</name>
<evidence type="ECO:0000313" key="2">
    <source>
        <dbReference type="EMBL" id="KAD4585959.1"/>
    </source>
</evidence>
<evidence type="ECO:0000313" key="3">
    <source>
        <dbReference type="Proteomes" id="UP000326396"/>
    </source>
</evidence>
<protein>
    <submittedName>
        <fullName evidence="2">Uncharacterized protein</fullName>
    </submittedName>
</protein>
<accession>A0A5N6NER5</accession>
<gene>
    <name evidence="2" type="ORF">E3N88_23560</name>
</gene>
<keyword evidence="3" id="KW-1185">Reference proteome</keyword>
<dbReference type="AlphaFoldDB" id="A0A5N6NER5"/>
<dbReference type="Proteomes" id="UP000326396">
    <property type="component" value="Linkage Group LG2"/>
</dbReference>
<dbReference type="PANTHER" id="PTHR33257:SF60">
    <property type="entry name" value="DUF4005 DOMAIN-CONTAINING PROTEIN"/>
    <property type="match status" value="1"/>
</dbReference>